<dbReference type="EMBL" id="DTKJ01000021">
    <property type="protein sequence ID" value="HGZ11250.1"/>
    <property type="molecule type" value="Genomic_DNA"/>
</dbReference>
<reference evidence="1" key="1">
    <citation type="journal article" date="2020" name="mSystems">
        <title>Genome- and Community-Level Interaction Insights into Carbon Utilization and Element Cycling Functions of Hydrothermarchaeota in Hydrothermal Sediment.</title>
        <authorList>
            <person name="Zhou Z."/>
            <person name="Liu Y."/>
            <person name="Xu W."/>
            <person name="Pan J."/>
            <person name="Luo Z.H."/>
            <person name="Li M."/>
        </authorList>
    </citation>
    <scope>NUCLEOTIDE SEQUENCE [LARGE SCALE GENOMIC DNA]</scope>
    <source>
        <strain evidence="1">SpSt-853</strain>
    </source>
</reference>
<protein>
    <submittedName>
        <fullName evidence="1">Uncharacterized protein</fullName>
    </submittedName>
</protein>
<dbReference type="AlphaFoldDB" id="A0A7C5AKW0"/>
<name>A0A7C5AKW0_9BACT</name>
<accession>A0A7C5AKW0</accession>
<gene>
    <name evidence="1" type="ORF">ENW48_03410</name>
</gene>
<organism evidence="1">
    <name type="scientific">Desulfobacca acetoxidans</name>
    <dbReference type="NCBI Taxonomy" id="60893"/>
    <lineage>
        <taxon>Bacteria</taxon>
        <taxon>Pseudomonadati</taxon>
        <taxon>Thermodesulfobacteriota</taxon>
        <taxon>Desulfobaccia</taxon>
        <taxon>Desulfobaccales</taxon>
        <taxon>Desulfobaccaceae</taxon>
        <taxon>Desulfobacca</taxon>
    </lineage>
</organism>
<evidence type="ECO:0000313" key="1">
    <source>
        <dbReference type="EMBL" id="HGZ11250.1"/>
    </source>
</evidence>
<sequence>MVKAVNTAACPLNLDKLKGMIETVMRKEVVVGTHSY</sequence>
<proteinExistence type="predicted"/>
<comment type="caution">
    <text evidence="1">The sequence shown here is derived from an EMBL/GenBank/DDBJ whole genome shotgun (WGS) entry which is preliminary data.</text>
</comment>